<dbReference type="FunCoup" id="A0A0J6WZ51">
    <property type="interactions" value="299"/>
</dbReference>
<dbReference type="InterPro" id="IPR003526">
    <property type="entry name" value="MECDP_synthase"/>
</dbReference>
<dbReference type="UniPathway" id="UPA00056">
    <property type="reaction ID" value="UER00093"/>
</dbReference>
<dbReference type="Gene3D" id="3.30.1330.50">
    <property type="entry name" value="2-C-methyl-D-erythritol 2,4-cyclodiphosphate synthase"/>
    <property type="match status" value="1"/>
</dbReference>
<dbReference type="PANTHER" id="PTHR43181">
    <property type="entry name" value="2-C-METHYL-D-ERYTHRITOL 2,4-CYCLODIPHOSPHATE SYNTHASE, CHLOROPLASTIC"/>
    <property type="match status" value="1"/>
</dbReference>
<dbReference type="Proteomes" id="UP000036503">
    <property type="component" value="Unassembled WGS sequence"/>
</dbReference>
<dbReference type="PATRIC" id="fig|1122219.3.peg.3288"/>
<comment type="caution">
    <text evidence="10">Lacks conserved residue(s) required for the propagation of feature annotation.</text>
</comment>
<feature type="binding site" evidence="10">
    <location>
        <position position="275"/>
    </location>
    <ligand>
        <name>a divalent metal cation</name>
        <dbReference type="ChEBI" id="CHEBI:60240"/>
    </ligand>
</feature>
<feature type="site" description="Transition state stabilizer" evidence="10">
    <location>
        <position position="15"/>
    </location>
</feature>
<dbReference type="EC" id="4.6.1.12" evidence="10"/>
<feature type="domain" description="2-C-methyl-D-erythritol 2,4-cyclodiphosphate synthase" evidence="11">
    <location>
        <begin position="235"/>
        <end position="387"/>
    </location>
</feature>
<evidence type="ECO:0000256" key="10">
    <source>
        <dbReference type="HAMAP-Rule" id="MF_01520"/>
    </source>
</evidence>
<protein>
    <recommendedName>
        <fullName evidence="10">Bifunctional enzyme IspD/IspF</fullName>
    </recommendedName>
    <domain>
        <recommendedName>
            <fullName evidence="10">2-C-methyl-D-erythritol 4-phosphate cytidylyltransferase</fullName>
            <ecNumber evidence="10">2.7.7.60</ecNumber>
        </recommendedName>
        <alternativeName>
            <fullName evidence="10">4-diphosphocytidyl-2C-methyl-D-erythritol synthase</fullName>
        </alternativeName>
        <alternativeName>
            <fullName evidence="10">MEP cytidylyltransferase</fullName>
            <shortName evidence="10">MCT</shortName>
        </alternativeName>
    </domain>
    <domain>
        <recommendedName>
            <fullName evidence="10">2-C-methyl-D-erythritol 2,4-cyclodiphosphate synthase</fullName>
            <shortName evidence="10">MECDP-synthase</shortName>
            <shortName evidence="10">MECPP-synthase</shortName>
            <shortName evidence="10">MECPS</shortName>
            <ecNumber evidence="10">4.6.1.12</ecNumber>
        </recommendedName>
    </domain>
</protein>
<feature type="binding site" evidence="10">
    <location>
        <begin position="289"/>
        <end position="291"/>
    </location>
    <ligand>
        <name>4-CDP-2-C-methyl-D-erythritol 2-phosphate</name>
        <dbReference type="ChEBI" id="CHEBI:57919"/>
    </ligand>
</feature>
<organism evidence="12 13">
    <name type="scientific">Megasphaera cerevisiae DSM 20462</name>
    <dbReference type="NCBI Taxonomy" id="1122219"/>
    <lineage>
        <taxon>Bacteria</taxon>
        <taxon>Bacillati</taxon>
        <taxon>Bacillota</taxon>
        <taxon>Negativicutes</taxon>
        <taxon>Veillonellales</taxon>
        <taxon>Veillonellaceae</taxon>
        <taxon>Megasphaera</taxon>
    </lineage>
</organism>
<dbReference type="PROSITE" id="PS01350">
    <property type="entry name" value="ISPF"/>
    <property type="match status" value="1"/>
</dbReference>
<feature type="binding site" evidence="10">
    <location>
        <position position="243"/>
    </location>
    <ligand>
        <name>a divalent metal cation</name>
        <dbReference type="ChEBI" id="CHEBI:60240"/>
    </ligand>
</feature>
<dbReference type="STRING" id="39029.BSR42_10720"/>
<dbReference type="InterPro" id="IPR001228">
    <property type="entry name" value="IspD"/>
</dbReference>
<feature type="binding site" evidence="10">
    <location>
        <position position="241"/>
    </location>
    <ligand>
        <name>a divalent metal cation</name>
        <dbReference type="ChEBI" id="CHEBI:60240"/>
    </ligand>
</feature>
<dbReference type="HAMAP" id="MF_00107">
    <property type="entry name" value="IspF"/>
    <property type="match status" value="1"/>
</dbReference>
<dbReference type="GO" id="GO:0046872">
    <property type="term" value="F:metal ion binding"/>
    <property type="evidence" value="ECO:0007669"/>
    <property type="project" value="UniProtKB-KW"/>
</dbReference>
<dbReference type="Pfam" id="PF01128">
    <property type="entry name" value="IspD"/>
    <property type="match status" value="1"/>
</dbReference>
<comment type="catalytic activity">
    <reaction evidence="1 10">
        <text>4-CDP-2-C-methyl-D-erythritol 2-phosphate = 2-C-methyl-D-erythritol 2,4-cyclic diphosphate + CMP</text>
        <dbReference type="Rhea" id="RHEA:23864"/>
        <dbReference type="ChEBI" id="CHEBI:57919"/>
        <dbReference type="ChEBI" id="CHEBI:58483"/>
        <dbReference type="ChEBI" id="CHEBI:60377"/>
        <dbReference type="EC" id="4.6.1.12"/>
    </reaction>
</comment>
<dbReference type="Gene3D" id="3.90.550.10">
    <property type="entry name" value="Spore Coat Polysaccharide Biosynthesis Protein SpsA, Chain A"/>
    <property type="match status" value="1"/>
</dbReference>
<keyword evidence="7 10" id="KW-0414">Isoprene biosynthesis</keyword>
<comment type="cofactor">
    <cofactor evidence="2 10">
        <name>a divalent metal cation</name>
        <dbReference type="ChEBI" id="CHEBI:60240"/>
    </cofactor>
</comment>
<dbReference type="FunFam" id="3.90.550.10:FF:000003">
    <property type="entry name" value="2-C-methyl-D-erythritol 4-phosphate cytidylyltransferase"/>
    <property type="match status" value="1"/>
</dbReference>
<comment type="similarity">
    <text evidence="10">In the N-terminal section; belongs to the IspD/TarI cytidylyltransferase family. IspD subfamily.</text>
</comment>
<comment type="function">
    <text evidence="10">Bifunctional enzyme that catalyzes the formation of 4-diphosphocytidyl-2-C-methyl-D-erythritol from CTP and 2-C-methyl-D-erythritol 4-phosphate (MEP) (IspD), and catalyzes the conversion of 4-diphosphocytidyl-2-C-methyl-D-erythritol 2-phosphate (CDP-ME2P) to 2-C-methyl-D-erythritol 2,4-cyclodiphosphate (ME-CPP) with a corresponding release of cytidine 5-monophosphate (CMP) (IspF).</text>
</comment>
<feature type="binding site" evidence="10">
    <location>
        <begin position="294"/>
        <end position="298"/>
    </location>
    <ligand>
        <name>4-CDP-2-C-methyl-D-erythritol 2-phosphate</name>
        <dbReference type="ChEBI" id="CHEBI:57919"/>
    </ligand>
</feature>
<feature type="binding site" evidence="10">
    <location>
        <position position="375"/>
    </location>
    <ligand>
        <name>4-CDP-2-C-methyl-D-erythritol 2-phosphate</name>
        <dbReference type="ChEBI" id="CHEBI:57919"/>
    </ligand>
</feature>
<evidence type="ECO:0000256" key="3">
    <source>
        <dbReference type="ARBA" id="ARBA00004709"/>
    </source>
</evidence>
<dbReference type="InterPro" id="IPR029044">
    <property type="entry name" value="Nucleotide-diphossugar_trans"/>
</dbReference>
<comment type="catalytic activity">
    <reaction evidence="10">
        <text>2-C-methyl-D-erythritol 4-phosphate + CTP + H(+) = 4-CDP-2-C-methyl-D-erythritol + diphosphate</text>
        <dbReference type="Rhea" id="RHEA:13429"/>
        <dbReference type="ChEBI" id="CHEBI:15378"/>
        <dbReference type="ChEBI" id="CHEBI:33019"/>
        <dbReference type="ChEBI" id="CHEBI:37563"/>
        <dbReference type="ChEBI" id="CHEBI:57823"/>
        <dbReference type="ChEBI" id="CHEBI:58262"/>
        <dbReference type="EC" id="2.7.7.60"/>
    </reaction>
</comment>
<feature type="site" description="Transition state stabilizer" evidence="10">
    <location>
        <position position="22"/>
    </location>
</feature>
<comment type="caution">
    <text evidence="12">The sequence shown here is derived from an EMBL/GenBank/DDBJ whole genome shotgun (WGS) entry which is preliminary data.</text>
</comment>
<keyword evidence="6 10" id="KW-0479">Metal-binding</keyword>
<dbReference type="GO" id="GO:0008685">
    <property type="term" value="F:2-C-methyl-D-erythritol 2,4-cyclodiphosphate synthase activity"/>
    <property type="evidence" value="ECO:0007669"/>
    <property type="project" value="UniProtKB-UniRule"/>
</dbReference>
<feature type="binding site" evidence="10">
    <location>
        <position position="372"/>
    </location>
    <ligand>
        <name>4-CDP-2-C-methyl-D-erythritol 2-phosphate</name>
        <dbReference type="ChEBI" id="CHEBI:57919"/>
    </ligand>
</feature>
<evidence type="ECO:0000256" key="9">
    <source>
        <dbReference type="ARBA" id="ARBA00023268"/>
    </source>
</evidence>
<dbReference type="OrthoDB" id="9806837at2"/>
<dbReference type="AlphaFoldDB" id="A0A0J6WZ51"/>
<dbReference type="NCBIfam" id="TIGR00151">
    <property type="entry name" value="ispF"/>
    <property type="match status" value="1"/>
</dbReference>
<feature type="site" description="Transition state stabilizer" evidence="10">
    <location>
        <position position="267"/>
    </location>
</feature>
<accession>A0A0J6WZ51</accession>
<dbReference type="GO" id="GO:0019288">
    <property type="term" value="P:isopentenyl diphosphate biosynthetic process, methylerythritol 4-phosphate pathway"/>
    <property type="evidence" value="ECO:0007669"/>
    <property type="project" value="UniProtKB-UniRule"/>
</dbReference>
<dbReference type="NCBIfam" id="TIGR00453">
    <property type="entry name" value="ispD"/>
    <property type="match status" value="1"/>
</dbReference>
<comment type="pathway">
    <text evidence="10">Isoprenoid biosynthesis; isopentenyl diphosphate biosynthesis via DXP pathway; isopentenyl diphosphate from 1-deoxy-D-xylulose 5-phosphate: step 2/6.</text>
</comment>
<dbReference type="GO" id="GO:0050518">
    <property type="term" value="F:2-C-methyl-D-erythritol 4-phosphate cytidylyltransferase activity"/>
    <property type="evidence" value="ECO:0007669"/>
    <property type="project" value="UniProtKB-UniRule"/>
</dbReference>
<feature type="site" description="Positions MEP for the nucleophilic attack" evidence="10">
    <location>
        <position position="214"/>
    </location>
</feature>
<proteinExistence type="inferred from homology"/>
<dbReference type="InterPro" id="IPR036571">
    <property type="entry name" value="MECDP_synthase_sf"/>
</dbReference>
<feature type="binding site" evidence="10">
    <location>
        <begin position="241"/>
        <end position="243"/>
    </location>
    <ligand>
        <name>4-CDP-2-C-methyl-D-erythritol 2-phosphate</name>
        <dbReference type="ChEBI" id="CHEBI:57919"/>
    </ligand>
</feature>
<dbReference type="CDD" id="cd02516">
    <property type="entry name" value="CDP-ME_synthetase"/>
    <property type="match status" value="1"/>
</dbReference>
<evidence type="ECO:0000256" key="6">
    <source>
        <dbReference type="ARBA" id="ARBA00022723"/>
    </source>
</evidence>
<dbReference type="CDD" id="cd00554">
    <property type="entry name" value="MECDP_synthase"/>
    <property type="match status" value="1"/>
</dbReference>
<feature type="region of interest" description="2-C-methyl-D-erythritol 4-phosphate cytidylyltransferase" evidence="10">
    <location>
        <begin position="1"/>
        <end position="235"/>
    </location>
</feature>
<dbReference type="InterPro" id="IPR020555">
    <property type="entry name" value="MECDP_synthase_CS"/>
</dbReference>
<dbReference type="EC" id="2.7.7.60" evidence="10"/>
<keyword evidence="8 10" id="KW-0456">Lyase</keyword>
<evidence type="ECO:0000256" key="1">
    <source>
        <dbReference type="ARBA" id="ARBA00000200"/>
    </source>
</evidence>
<dbReference type="HAMAP" id="MF_01520">
    <property type="entry name" value="IspDF"/>
    <property type="match status" value="1"/>
</dbReference>
<evidence type="ECO:0000313" key="12">
    <source>
        <dbReference type="EMBL" id="KMO87152.1"/>
    </source>
</evidence>
<keyword evidence="4 10" id="KW-0808">Transferase</keyword>
<evidence type="ECO:0000256" key="5">
    <source>
        <dbReference type="ARBA" id="ARBA00022695"/>
    </source>
</evidence>
<dbReference type="GO" id="GO:0016114">
    <property type="term" value="P:terpenoid biosynthetic process"/>
    <property type="evidence" value="ECO:0007669"/>
    <property type="project" value="InterPro"/>
</dbReference>
<dbReference type="InParanoid" id="A0A0J6WZ51"/>
<dbReference type="InterPro" id="IPR034683">
    <property type="entry name" value="IspD/TarI"/>
</dbReference>
<feature type="region of interest" description="2-C-methyl-D-erythritol 2,4-cyclodiphosphate synthase" evidence="10">
    <location>
        <begin position="235"/>
        <end position="393"/>
    </location>
</feature>
<evidence type="ECO:0000256" key="7">
    <source>
        <dbReference type="ARBA" id="ARBA00023229"/>
    </source>
</evidence>
<dbReference type="SUPFAM" id="SSF53448">
    <property type="entry name" value="Nucleotide-diphospho-sugar transferases"/>
    <property type="match status" value="1"/>
</dbReference>
<dbReference type="EMBL" id="LEKT01000009">
    <property type="protein sequence ID" value="KMO87152.1"/>
    <property type="molecule type" value="Genomic_DNA"/>
</dbReference>
<comment type="similarity">
    <text evidence="10">In the C-terminal section; belongs to the IspF family.</text>
</comment>
<evidence type="ECO:0000259" key="11">
    <source>
        <dbReference type="Pfam" id="PF02542"/>
    </source>
</evidence>
<evidence type="ECO:0000256" key="8">
    <source>
        <dbReference type="ARBA" id="ARBA00023239"/>
    </source>
</evidence>
<dbReference type="InterPro" id="IPR026596">
    <property type="entry name" value="IspD/F"/>
</dbReference>
<feature type="site" description="Positions MEP for the nucleophilic attack" evidence="10">
    <location>
        <position position="158"/>
    </location>
</feature>
<name>A0A0J6WZ51_9FIRM</name>
<dbReference type="HAMAP" id="MF_00108">
    <property type="entry name" value="IspD"/>
    <property type="match status" value="1"/>
</dbReference>
<evidence type="ECO:0000256" key="4">
    <source>
        <dbReference type="ARBA" id="ARBA00022679"/>
    </source>
</evidence>
<feature type="site" description="Transition state stabilizer" evidence="10">
    <location>
        <position position="366"/>
    </location>
</feature>
<feature type="binding site" evidence="10">
    <location>
        <begin position="267"/>
        <end position="268"/>
    </location>
    <ligand>
        <name>4-CDP-2-C-methyl-D-erythritol 2-phosphate</name>
        <dbReference type="ChEBI" id="CHEBI:57919"/>
    </ligand>
</feature>
<evidence type="ECO:0000313" key="13">
    <source>
        <dbReference type="Proteomes" id="UP000036503"/>
    </source>
</evidence>
<dbReference type="PANTHER" id="PTHR43181:SF1">
    <property type="entry name" value="2-C-METHYL-D-ERYTHRITOL 2,4-CYCLODIPHOSPHATE SYNTHASE, CHLOROPLASTIC"/>
    <property type="match status" value="1"/>
</dbReference>
<keyword evidence="9 10" id="KW-0511">Multifunctional enzyme</keyword>
<evidence type="ECO:0000256" key="2">
    <source>
        <dbReference type="ARBA" id="ARBA00001968"/>
    </source>
</evidence>
<dbReference type="SUPFAM" id="SSF69765">
    <property type="entry name" value="IpsF-like"/>
    <property type="match status" value="1"/>
</dbReference>
<comment type="pathway">
    <text evidence="3 10">Isoprenoid biosynthesis; isopentenyl diphosphate biosynthesis via DXP pathway; isopentenyl diphosphate from 1-deoxy-D-xylulose 5-phosphate: step 4/6.</text>
</comment>
<reference evidence="12 13" key="1">
    <citation type="submission" date="2015-06" db="EMBL/GenBank/DDBJ databases">
        <title>Draft genome sequence of beer spoilage bacterium Megasphaera cerevisiae type strain 20462.</title>
        <authorList>
            <person name="Kutumbaka K."/>
            <person name="Pasmowitz J."/>
            <person name="Mategko J."/>
            <person name="Reyes D."/>
            <person name="Friedrich A."/>
            <person name="Han S."/>
            <person name="Martens-Habbena W."/>
            <person name="Neal-McKinney J."/>
            <person name="Janagama H.K."/>
            <person name="Nadala C."/>
            <person name="Samadpour M."/>
        </authorList>
    </citation>
    <scope>NUCLEOTIDE SEQUENCE [LARGE SCALE GENOMIC DNA]</scope>
    <source>
        <strain evidence="12 13">DSM 20462</strain>
    </source>
</reference>
<gene>
    <name evidence="10" type="primary">ispDF</name>
    <name evidence="12" type="ORF">AB840_04280</name>
</gene>
<dbReference type="Pfam" id="PF02542">
    <property type="entry name" value="YgbB"/>
    <property type="match status" value="1"/>
</dbReference>
<sequence length="393" mass="42829">MKVSVIIVAAGSGRRFGYERNKLFYPLCGKPVLAHTLQHVFAAASVDEVIIVNAEHDHSDIVKIVEALHPAMPVKYALGGAEREDSVYNGLMAASDMTDIIMVHDGSRPLAGPEWYDNALPVMETAHAAIYAIPVKDTVKVREKAEGHGAQSVQTLDRSRLIAAQTPQIFHKNILLKAHEYAKAHHITGTDDASLVEAIGEKLVILQGDERNHKVTTMDDVPVLEFYMNGPTEHRVGSGYDVHPLIKGRKLILGGVEVPYSLGLDGHSDADVLTHAVMDALLGAAGLKDIGTYFPDSDTKFKNISSLVLLEKVRQILIENSCRIINVDVTLMAQRPKIKEYVPHMISNIANALQIDTLAVSVKATTTEHLGFVGREEGMAAQAAAMVLKYRNA</sequence>
<keyword evidence="13" id="KW-1185">Reference proteome</keyword>
<feature type="binding site" evidence="10">
    <location>
        <begin position="365"/>
        <end position="368"/>
    </location>
    <ligand>
        <name>4-CDP-2-C-methyl-D-erythritol 2-phosphate</name>
        <dbReference type="ChEBI" id="CHEBI:57919"/>
    </ligand>
</feature>
<keyword evidence="5 10" id="KW-0548">Nucleotidyltransferase</keyword>